<dbReference type="InterPro" id="IPR029753">
    <property type="entry name" value="D-isomer_DH_CS"/>
</dbReference>
<name>A0A1I3ZQR1_9ACTN</name>
<evidence type="ECO:0000313" key="7">
    <source>
        <dbReference type="EMBL" id="SFK46006.1"/>
    </source>
</evidence>
<dbReference type="PANTHER" id="PTHR43026:SF1">
    <property type="entry name" value="2-HYDROXYACID DEHYDROGENASE HOMOLOG 1-RELATED"/>
    <property type="match status" value="1"/>
</dbReference>
<dbReference type="Gene3D" id="3.40.50.720">
    <property type="entry name" value="NAD(P)-binding Rossmann-like Domain"/>
    <property type="match status" value="2"/>
</dbReference>
<dbReference type="EMBL" id="FOSG01000006">
    <property type="protein sequence ID" value="SFK46006.1"/>
    <property type="molecule type" value="Genomic_DNA"/>
</dbReference>
<dbReference type="Proteomes" id="UP000198928">
    <property type="component" value="Unassembled WGS sequence"/>
</dbReference>
<evidence type="ECO:0000259" key="6">
    <source>
        <dbReference type="Pfam" id="PF02826"/>
    </source>
</evidence>
<dbReference type="SUPFAM" id="SSF51735">
    <property type="entry name" value="NAD(P)-binding Rossmann-fold domains"/>
    <property type="match status" value="1"/>
</dbReference>
<dbReference type="InterPro" id="IPR006139">
    <property type="entry name" value="D-isomer_2_OHA_DH_cat_dom"/>
</dbReference>
<evidence type="ECO:0000256" key="4">
    <source>
        <dbReference type="RuleBase" id="RU003719"/>
    </source>
</evidence>
<reference evidence="8" key="1">
    <citation type="submission" date="2016-10" db="EMBL/GenBank/DDBJ databases">
        <authorList>
            <person name="Varghese N."/>
            <person name="Submissions S."/>
        </authorList>
    </citation>
    <scope>NUCLEOTIDE SEQUENCE [LARGE SCALE GENOMIC DNA]</scope>
    <source>
        <strain evidence="8">PL19</strain>
    </source>
</reference>
<evidence type="ECO:0000259" key="5">
    <source>
        <dbReference type="Pfam" id="PF00389"/>
    </source>
</evidence>
<accession>A0A1I3ZQR1</accession>
<proteinExistence type="inferred from homology"/>
<dbReference type="InterPro" id="IPR006140">
    <property type="entry name" value="D-isomer_DH_NAD-bd"/>
</dbReference>
<gene>
    <name evidence="7" type="ORF">SAMN05192584_106115</name>
</gene>
<dbReference type="AlphaFoldDB" id="A0A1I3ZQR1"/>
<dbReference type="InterPro" id="IPR036291">
    <property type="entry name" value="NAD(P)-bd_dom_sf"/>
</dbReference>
<evidence type="ECO:0000256" key="3">
    <source>
        <dbReference type="ARBA" id="ARBA00023027"/>
    </source>
</evidence>
<organism evidence="7 8">
    <name type="scientific">Streptomyces pini</name>
    <dbReference type="NCBI Taxonomy" id="1520580"/>
    <lineage>
        <taxon>Bacteria</taxon>
        <taxon>Bacillati</taxon>
        <taxon>Actinomycetota</taxon>
        <taxon>Actinomycetes</taxon>
        <taxon>Kitasatosporales</taxon>
        <taxon>Streptomycetaceae</taxon>
        <taxon>Streptomyces</taxon>
    </lineage>
</organism>
<evidence type="ECO:0000256" key="1">
    <source>
        <dbReference type="ARBA" id="ARBA00005854"/>
    </source>
</evidence>
<dbReference type="CDD" id="cd12183">
    <property type="entry name" value="LDH_like_2"/>
    <property type="match status" value="1"/>
</dbReference>
<comment type="similarity">
    <text evidence="1 4">Belongs to the D-isomer specific 2-hydroxyacid dehydrogenase family.</text>
</comment>
<keyword evidence="8" id="KW-1185">Reference proteome</keyword>
<evidence type="ECO:0000313" key="8">
    <source>
        <dbReference type="Proteomes" id="UP000198928"/>
    </source>
</evidence>
<sequence>MERTAQGTAGRAKEAVDVVAYGVVADERPLLEKAFDGRHRLRCLDLVLDRDTAATAAGCAVVCSSVNDVLDEEVLTTLADGGTRLVTQRATGYNNIDLEAARKLGLSVARVSHYSPHSVAEFAWALALAVNRRVPRAVTRTRDFDFRLNGLMGRDFHGRTAGILGTGKIGAAFARIAAGFGMRLLGSDVAENPECLALGMEYVDRDRLFTESDLISLHLPLLPDTYHVVDGDALRRMKDDAILINTSRGGLMDAHALVETLREGRLDGVGLDVYEEEAGVFFFDRSLDVVTDDTLARLMTFRNVLVSSHQAYFTHDAVEQIVRATAANVEDHLAGRTGENVLVPPPATSAPS</sequence>
<keyword evidence="2 4" id="KW-0560">Oxidoreductase</keyword>
<dbReference type="PROSITE" id="PS00671">
    <property type="entry name" value="D_2_HYDROXYACID_DH_3"/>
    <property type="match status" value="1"/>
</dbReference>
<feature type="domain" description="D-isomer specific 2-hydroxyacid dehydrogenase NAD-binding" evidence="6">
    <location>
        <begin position="125"/>
        <end position="311"/>
    </location>
</feature>
<dbReference type="PANTHER" id="PTHR43026">
    <property type="entry name" value="2-HYDROXYACID DEHYDROGENASE HOMOLOG 1-RELATED"/>
    <property type="match status" value="1"/>
</dbReference>
<dbReference type="Pfam" id="PF00389">
    <property type="entry name" value="2-Hacid_dh"/>
    <property type="match status" value="1"/>
</dbReference>
<feature type="domain" description="D-isomer specific 2-hydroxyacid dehydrogenase catalytic" evidence="5">
    <location>
        <begin position="25"/>
        <end position="342"/>
    </location>
</feature>
<evidence type="ECO:0000256" key="2">
    <source>
        <dbReference type="ARBA" id="ARBA00023002"/>
    </source>
</evidence>
<dbReference type="SUPFAM" id="SSF52283">
    <property type="entry name" value="Formate/glycerate dehydrogenase catalytic domain-like"/>
    <property type="match status" value="1"/>
</dbReference>
<keyword evidence="3" id="KW-0520">NAD</keyword>
<dbReference type="GO" id="GO:0008720">
    <property type="term" value="F:D-lactate dehydrogenase (NAD+) activity"/>
    <property type="evidence" value="ECO:0007669"/>
    <property type="project" value="TreeGrafter"/>
</dbReference>
<protein>
    <submittedName>
        <fullName evidence="7">D-lactate dehydrogenase</fullName>
    </submittedName>
</protein>
<dbReference type="InterPro" id="IPR058205">
    <property type="entry name" value="D-LDH-like"/>
</dbReference>
<dbReference type="Pfam" id="PF02826">
    <property type="entry name" value="2-Hacid_dh_C"/>
    <property type="match status" value="1"/>
</dbReference>
<dbReference type="GO" id="GO:0051287">
    <property type="term" value="F:NAD binding"/>
    <property type="evidence" value="ECO:0007669"/>
    <property type="project" value="InterPro"/>
</dbReference>